<evidence type="ECO:0000313" key="2">
    <source>
        <dbReference type="EMBL" id="RNA22629.1"/>
    </source>
</evidence>
<protein>
    <submittedName>
        <fullName evidence="2">Uncharacterized protein</fullName>
    </submittedName>
</protein>
<proteinExistence type="predicted"/>
<reference evidence="2 3" key="1">
    <citation type="journal article" date="2018" name="Sci. Rep.">
        <title>Genomic signatures of local adaptation to the degree of environmental predictability in rotifers.</title>
        <authorList>
            <person name="Franch-Gras L."/>
            <person name="Hahn C."/>
            <person name="Garcia-Roger E.M."/>
            <person name="Carmona M.J."/>
            <person name="Serra M."/>
            <person name="Gomez A."/>
        </authorList>
    </citation>
    <scope>NUCLEOTIDE SEQUENCE [LARGE SCALE GENOMIC DNA]</scope>
    <source>
        <strain evidence="2">HYR1</strain>
    </source>
</reference>
<keyword evidence="1" id="KW-0472">Membrane</keyword>
<sequence>MVSIEEAFLIYFNTDFFKDLLNMCYKYYCINSFKSFINLIIVLELFLRTILGICSILLKHILMFADRFCIYAANF</sequence>
<gene>
    <name evidence="2" type="ORF">BpHYR1_002572</name>
</gene>
<name>A0A3M7RGN4_BRAPC</name>
<accession>A0A3M7RGN4</accession>
<keyword evidence="1" id="KW-0812">Transmembrane</keyword>
<comment type="caution">
    <text evidence="2">The sequence shown here is derived from an EMBL/GenBank/DDBJ whole genome shotgun (WGS) entry which is preliminary data.</text>
</comment>
<dbReference type="Proteomes" id="UP000276133">
    <property type="component" value="Unassembled WGS sequence"/>
</dbReference>
<dbReference type="AlphaFoldDB" id="A0A3M7RGN4"/>
<dbReference type="EMBL" id="REGN01003423">
    <property type="protein sequence ID" value="RNA22629.1"/>
    <property type="molecule type" value="Genomic_DNA"/>
</dbReference>
<keyword evidence="3" id="KW-1185">Reference proteome</keyword>
<feature type="transmembrane region" description="Helical" evidence="1">
    <location>
        <begin position="36"/>
        <end position="58"/>
    </location>
</feature>
<evidence type="ECO:0000313" key="3">
    <source>
        <dbReference type="Proteomes" id="UP000276133"/>
    </source>
</evidence>
<keyword evidence="1" id="KW-1133">Transmembrane helix</keyword>
<organism evidence="2 3">
    <name type="scientific">Brachionus plicatilis</name>
    <name type="common">Marine rotifer</name>
    <name type="synonym">Brachionus muelleri</name>
    <dbReference type="NCBI Taxonomy" id="10195"/>
    <lineage>
        <taxon>Eukaryota</taxon>
        <taxon>Metazoa</taxon>
        <taxon>Spiralia</taxon>
        <taxon>Gnathifera</taxon>
        <taxon>Rotifera</taxon>
        <taxon>Eurotatoria</taxon>
        <taxon>Monogononta</taxon>
        <taxon>Pseudotrocha</taxon>
        <taxon>Ploima</taxon>
        <taxon>Brachionidae</taxon>
        <taxon>Brachionus</taxon>
    </lineage>
</organism>
<evidence type="ECO:0000256" key="1">
    <source>
        <dbReference type="SAM" id="Phobius"/>
    </source>
</evidence>